<dbReference type="PROSITE" id="PS00126">
    <property type="entry name" value="PDEASE_I_1"/>
    <property type="match status" value="1"/>
</dbReference>
<feature type="binding site" evidence="4">
    <location>
        <position position="212"/>
    </location>
    <ligand>
        <name>Zn(2+)</name>
        <dbReference type="ChEBI" id="CHEBI:29105"/>
        <label>1</label>
    </ligand>
</feature>
<gene>
    <name evidence="6" type="ORF">TKK_019454</name>
</gene>
<feature type="binding site" evidence="4">
    <location>
        <position position="248"/>
    </location>
    <ligand>
        <name>Zn(2+)</name>
        <dbReference type="ChEBI" id="CHEBI:29105"/>
        <label>1</label>
    </ligand>
</feature>
<dbReference type="PRINTS" id="PR00387">
    <property type="entry name" value="PDIESTERASE1"/>
</dbReference>
<dbReference type="GO" id="GO:0046872">
    <property type="term" value="F:metal ion binding"/>
    <property type="evidence" value="ECO:0007669"/>
    <property type="project" value="UniProtKB-KW"/>
</dbReference>
<dbReference type="InterPro" id="IPR003607">
    <property type="entry name" value="HD/PDEase_dom"/>
</dbReference>
<dbReference type="InterPro" id="IPR023174">
    <property type="entry name" value="PDEase_CS"/>
</dbReference>
<evidence type="ECO:0000256" key="3">
    <source>
        <dbReference type="PIRSR" id="PIRSR623088-1"/>
    </source>
</evidence>
<dbReference type="PROSITE" id="PS51845">
    <property type="entry name" value="PDEASE_I_2"/>
    <property type="match status" value="1"/>
</dbReference>
<feature type="binding site" evidence="4">
    <location>
        <position position="249"/>
    </location>
    <ligand>
        <name>Zn(2+)</name>
        <dbReference type="ChEBI" id="CHEBI:29105"/>
        <label>1</label>
    </ligand>
</feature>
<dbReference type="CDD" id="cd00077">
    <property type="entry name" value="HDc"/>
    <property type="match status" value="1"/>
</dbReference>
<dbReference type="EMBL" id="JBJJXI010000167">
    <property type="protein sequence ID" value="KAL3384806.1"/>
    <property type="molecule type" value="Genomic_DNA"/>
</dbReference>
<dbReference type="Pfam" id="PF00233">
    <property type="entry name" value="PDEase_I"/>
    <property type="match status" value="1"/>
</dbReference>
<proteinExistence type="predicted"/>
<reference evidence="6 7" key="1">
    <citation type="journal article" date="2024" name="bioRxiv">
        <title>A reference genome for Trichogramma kaykai: A tiny desert-dwelling parasitoid wasp with competing sex-ratio distorters.</title>
        <authorList>
            <person name="Culotta J."/>
            <person name="Lindsey A.R."/>
        </authorList>
    </citation>
    <scope>NUCLEOTIDE SEQUENCE [LARGE SCALE GENOMIC DNA]</scope>
    <source>
        <strain evidence="6 7">KSX58</strain>
    </source>
</reference>
<evidence type="ECO:0000256" key="1">
    <source>
        <dbReference type="ARBA" id="ARBA00022723"/>
    </source>
</evidence>
<comment type="caution">
    <text evidence="6">The sequence shown here is derived from an EMBL/GenBank/DDBJ whole genome shotgun (WGS) entry which is preliminary data.</text>
</comment>
<sequence>MAAEACPHDILRLHKKNLSYKITSSISSNSSDDPYHLQVISFYSSSSDNYEAEILLLIKRIKKIESEILKFQEAHFTSNYMLRVLKQKLINLKNKITESVLFRSKQGLNKNFSSIKWIEKIFETSKLPLTKHDKMYPNTFNRSVSRKLREGLKSPKFDARQWQDQDLLLFLKVMFTELGLMNKFKINITKLHSFLIKVYDSYNDVPFHNFRHCFCVAQMMYVIIWAVDLISKLGELEVLILMVSCICHDLDHPGYNNIYQINAHTELALRYNDISPLENHHCSVAFYLMEKKECNIFSSFDSDNYKIIREGIIRCILATDMARHNEILAEFNEIVSSFDYTSKSHTNLSGVTP</sequence>
<organism evidence="6 7">
    <name type="scientific">Trichogramma kaykai</name>
    <dbReference type="NCBI Taxonomy" id="54128"/>
    <lineage>
        <taxon>Eukaryota</taxon>
        <taxon>Metazoa</taxon>
        <taxon>Ecdysozoa</taxon>
        <taxon>Arthropoda</taxon>
        <taxon>Hexapoda</taxon>
        <taxon>Insecta</taxon>
        <taxon>Pterygota</taxon>
        <taxon>Neoptera</taxon>
        <taxon>Endopterygota</taxon>
        <taxon>Hymenoptera</taxon>
        <taxon>Apocrita</taxon>
        <taxon>Proctotrupomorpha</taxon>
        <taxon>Chalcidoidea</taxon>
        <taxon>Trichogrammatidae</taxon>
        <taxon>Trichogramma</taxon>
    </lineage>
</organism>
<evidence type="ECO:0000256" key="4">
    <source>
        <dbReference type="PIRSR" id="PIRSR623088-3"/>
    </source>
</evidence>
<dbReference type="SUPFAM" id="SSF109604">
    <property type="entry name" value="HD-domain/PDEase-like"/>
    <property type="match status" value="1"/>
</dbReference>
<dbReference type="GO" id="GO:0016787">
    <property type="term" value="F:hydrolase activity"/>
    <property type="evidence" value="ECO:0007669"/>
    <property type="project" value="UniProtKB-KW"/>
</dbReference>
<evidence type="ECO:0000313" key="6">
    <source>
        <dbReference type="EMBL" id="KAL3384806.1"/>
    </source>
</evidence>
<accession>A0ABD2VX12</accession>
<dbReference type="Gene3D" id="1.10.1300.10">
    <property type="entry name" value="3'5'-cyclic nucleotide phosphodiesterase, catalytic domain"/>
    <property type="match status" value="1"/>
</dbReference>
<dbReference type="Proteomes" id="UP001627154">
    <property type="component" value="Unassembled WGS sequence"/>
</dbReference>
<protein>
    <recommendedName>
        <fullName evidence="5">PDEase domain-containing protein</fullName>
    </recommendedName>
</protein>
<dbReference type="InterPro" id="IPR002073">
    <property type="entry name" value="PDEase_catalytic_dom"/>
</dbReference>
<feature type="active site" description="Proton donor" evidence="3">
    <location>
        <position position="208"/>
    </location>
</feature>
<dbReference type="InterPro" id="IPR023088">
    <property type="entry name" value="PDEase"/>
</dbReference>
<keyword evidence="2" id="KW-0378">Hydrolase</keyword>
<keyword evidence="1 4" id="KW-0479">Metal-binding</keyword>
<evidence type="ECO:0000259" key="5">
    <source>
        <dbReference type="PROSITE" id="PS51845"/>
    </source>
</evidence>
<dbReference type="PANTHER" id="PTHR11347">
    <property type="entry name" value="CYCLIC NUCLEOTIDE PHOSPHODIESTERASE"/>
    <property type="match status" value="1"/>
</dbReference>
<feature type="domain" description="PDEase" evidence="5">
    <location>
        <begin position="124"/>
        <end position="353"/>
    </location>
</feature>
<name>A0ABD2VX12_9HYME</name>
<feature type="binding site" evidence="4">
    <location>
        <position position="249"/>
    </location>
    <ligand>
        <name>Zn(2+)</name>
        <dbReference type="ChEBI" id="CHEBI:29105"/>
        <label>2</label>
    </ligand>
</feature>
<keyword evidence="7" id="KW-1185">Reference proteome</keyword>
<dbReference type="InterPro" id="IPR036971">
    <property type="entry name" value="PDEase_catalytic_dom_sf"/>
</dbReference>
<evidence type="ECO:0000256" key="2">
    <source>
        <dbReference type="ARBA" id="ARBA00022801"/>
    </source>
</evidence>
<dbReference type="AlphaFoldDB" id="A0ABD2VX12"/>
<evidence type="ECO:0000313" key="7">
    <source>
        <dbReference type="Proteomes" id="UP001627154"/>
    </source>
</evidence>